<feature type="compositionally biased region" description="Pro residues" evidence="1">
    <location>
        <begin position="25"/>
        <end position="34"/>
    </location>
</feature>
<feature type="compositionally biased region" description="Low complexity" evidence="1">
    <location>
        <begin position="9"/>
        <end position="24"/>
    </location>
</feature>
<reference evidence="3" key="1">
    <citation type="journal article" date="2023" name="Mar. Drugs">
        <title>Gemmata algarum, a Novel Planctomycete Isolated from an Algal Mat, Displays Antimicrobial Activity.</title>
        <authorList>
            <person name="Kumar G."/>
            <person name="Kallscheuer N."/>
            <person name="Kashif M."/>
            <person name="Ahamad S."/>
            <person name="Jagadeeshwari U."/>
            <person name="Pannikurungottu S."/>
            <person name="Haufschild T."/>
            <person name="Kabuu M."/>
            <person name="Sasikala C."/>
            <person name="Jogler C."/>
            <person name="Ramana C."/>
        </authorList>
    </citation>
    <scope>NUCLEOTIDE SEQUENCE [LARGE SCALE GENOMIC DNA]</scope>
    <source>
        <strain evidence="3">JC673</strain>
    </source>
</reference>
<keyword evidence="3" id="KW-1185">Reference proteome</keyword>
<proteinExistence type="predicted"/>
<evidence type="ECO:0000313" key="2">
    <source>
        <dbReference type="EMBL" id="MDY3562337.1"/>
    </source>
</evidence>
<accession>A0ABU5F6I6</accession>
<name>A0ABU5F6I6_9BACT</name>
<evidence type="ECO:0000313" key="3">
    <source>
        <dbReference type="Proteomes" id="UP001272242"/>
    </source>
</evidence>
<organism evidence="2 3">
    <name type="scientific">Gemmata algarum</name>
    <dbReference type="NCBI Taxonomy" id="2975278"/>
    <lineage>
        <taxon>Bacteria</taxon>
        <taxon>Pseudomonadati</taxon>
        <taxon>Planctomycetota</taxon>
        <taxon>Planctomycetia</taxon>
        <taxon>Gemmatales</taxon>
        <taxon>Gemmataceae</taxon>
        <taxon>Gemmata</taxon>
    </lineage>
</organism>
<gene>
    <name evidence="2" type="ORF">R5W23_003803</name>
</gene>
<dbReference type="EMBL" id="JAXBLV010000211">
    <property type="protein sequence ID" value="MDY3562337.1"/>
    <property type="molecule type" value="Genomic_DNA"/>
</dbReference>
<protein>
    <submittedName>
        <fullName evidence="2">Uncharacterized protein</fullName>
    </submittedName>
</protein>
<feature type="region of interest" description="Disordered" evidence="1">
    <location>
        <begin position="1"/>
        <end position="62"/>
    </location>
</feature>
<evidence type="ECO:0000256" key="1">
    <source>
        <dbReference type="SAM" id="MobiDB-lite"/>
    </source>
</evidence>
<dbReference type="Proteomes" id="UP001272242">
    <property type="component" value="Unassembled WGS sequence"/>
</dbReference>
<sequence>MPGSGGAGAAPANNVLPNGLALPPGYRPRTPPAQPQAAQPAQPSRPAQPPASGAAPGSSGTMMYFHKPADALTATGGGLTATAGDGVAQLGGREPAVPLPVPDTAPARPVLPPVTVAPAVVPPAPAAVAALPAAQPPVQKAPASDLSASKQEYKAIEVDPKEIQLPSRDKIFGVSYNDAELRQAIVDAAYRDRLRLLEKSLKEETAAGRPTDVTQEQLRTYRAVKDPRTLPEFEFPTLPVVSPPGVAYQPKTLAYPGSKLTIEPLYVVHRRLHFEQRNFERTGWDLGPMTTLVSAGKFYRDVLLWPAGLVSGCTYGFWDTNAGKCLPGSPAPLYLYPPNLTCGGIMAEAGLVTGFAFLFP</sequence>
<feature type="compositionally biased region" description="Low complexity" evidence="1">
    <location>
        <begin position="35"/>
        <end position="61"/>
    </location>
</feature>
<comment type="caution">
    <text evidence="2">The sequence shown here is derived from an EMBL/GenBank/DDBJ whole genome shotgun (WGS) entry which is preliminary data.</text>
</comment>
<dbReference type="RefSeq" id="WP_320688646.1">
    <property type="nucleotide sequence ID" value="NZ_JAXBLV010000211.1"/>
</dbReference>